<reference evidence="2" key="1">
    <citation type="submission" date="2022-11" db="UniProtKB">
        <authorList>
            <consortium name="WormBaseParasite"/>
        </authorList>
    </citation>
    <scope>IDENTIFICATION</scope>
</reference>
<evidence type="ECO:0000313" key="1">
    <source>
        <dbReference type="Proteomes" id="UP000887565"/>
    </source>
</evidence>
<dbReference type="Proteomes" id="UP000887565">
    <property type="component" value="Unplaced"/>
</dbReference>
<protein>
    <submittedName>
        <fullName evidence="2">Uncharacterized protein</fullName>
    </submittedName>
</protein>
<sequence>MIATTKNENPTNARRKLYQATGSKALAINLKPESHTHIVSTDPQAETALALPNPLCLNDLVQNTYAVYQNQQLGTTYSLQCRAGPIHYNTYGFITHQL</sequence>
<organism evidence="1 2">
    <name type="scientific">Romanomermis culicivorax</name>
    <name type="common">Nematode worm</name>
    <dbReference type="NCBI Taxonomy" id="13658"/>
    <lineage>
        <taxon>Eukaryota</taxon>
        <taxon>Metazoa</taxon>
        <taxon>Ecdysozoa</taxon>
        <taxon>Nematoda</taxon>
        <taxon>Enoplea</taxon>
        <taxon>Dorylaimia</taxon>
        <taxon>Mermithida</taxon>
        <taxon>Mermithoidea</taxon>
        <taxon>Mermithidae</taxon>
        <taxon>Romanomermis</taxon>
    </lineage>
</organism>
<proteinExistence type="predicted"/>
<accession>A0A915K886</accession>
<name>A0A915K886_ROMCU</name>
<dbReference type="AlphaFoldDB" id="A0A915K886"/>
<keyword evidence="1" id="KW-1185">Reference proteome</keyword>
<dbReference type="WBParaSite" id="nRc.2.0.1.t34942-RA">
    <property type="protein sequence ID" value="nRc.2.0.1.t34942-RA"/>
    <property type="gene ID" value="nRc.2.0.1.g34942"/>
</dbReference>
<evidence type="ECO:0000313" key="2">
    <source>
        <dbReference type="WBParaSite" id="nRc.2.0.1.t34942-RA"/>
    </source>
</evidence>